<dbReference type="EMBL" id="LSRE01000023">
    <property type="protein sequence ID" value="KXO95947.1"/>
    <property type="molecule type" value="Genomic_DNA"/>
</dbReference>
<dbReference type="Proteomes" id="UP000070409">
    <property type="component" value="Unassembled WGS sequence"/>
</dbReference>
<dbReference type="SMART" id="SM00347">
    <property type="entry name" value="HTH_MARR"/>
    <property type="match status" value="1"/>
</dbReference>
<accession>A0A137ZCN4</accession>
<evidence type="ECO:0000313" key="3">
    <source>
        <dbReference type="Proteomes" id="UP000070409"/>
    </source>
</evidence>
<evidence type="ECO:0000259" key="1">
    <source>
        <dbReference type="PROSITE" id="PS50995"/>
    </source>
</evidence>
<evidence type="ECO:0000313" key="2">
    <source>
        <dbReference type="EMBL" id="KXO95947.1"/>
    </source>
</evidence>
<organism evidence="2 3">
    <name type="scientific">Tsukamurella pseudospumae</name>
    <dbReference type="NCBI Taxonomy" id="239498"/>
    <lineage>
        <taxon>Bacteria</taxon>
        <taxon>Bacillati</taxon>
        <taxon>Actinomycetota</taxon>
        <taxon>Actinomycetes</taxon>
        <taxon>Mycobacteriales</taxon>
        <taxon>Tsukamurellaceae</taxon>
        <taxon>Tsukamurella</taxon>
    </lineage>
</organism>
<feature type="domain" description="HTH marR-type" evidence="1">
    <location>
        <begin position="6"/>
        <end position="138"/>
    </location>
</feature>
<comment type="caution">
    <text evidence="2">The sequence shown here is derived from an EMBL/GenBank/DDBJ whole genome shotgun (WGS) entry which is preliminary data.</text>
</comment>
<dbReference type="InterPro" id="IPR036388">
    <property type="entry name" value="WH-like_DNA-bd_sf"/>
</dbReference>
<reference evidence="2 3" key="1">
    <citation type="submission" date="2016-02" db="EMBL/GenBank/DDBJ databases">
        <authorList>
            <person name="Teng J.L."/>
            <person name="Tang Y."/>
            <person name="Huang Y."/>
            <person name="Guo F."/>
            <person name="Wei W."/>
            <person name="Chen J.H."/>
            <person name="Wong S.Y."/>
            <person name="Lau S.K."/>
            <person name="Woo P.C."/>
        </authorList>
    </citation>
    <scope>NUCLEOTIDE SEQUENCE [LARGE SCALE GENOMIC DNA]</scope>
    <source>
        <strain evidence="2 3">JCM 13375</strain>
    </source>
</reference>
<gene>
    <name evidence="2" type="ORF">AXK61_04705</name>
</gene>
<dbReference type="RefSeq" id="WP_068746333.1">
    <property type="nucleotide sequence ID" value="NZ_LSRE01000023.1"/>
</dbReference>
<keyword evidence="3" id="KW-1185">Reference proteome</keyword>
<dbReference type="SUPFAM" id="SSF46785">
    <property type="entry name" value="Winged helix' DNA-binding domain"/>
    <property type="match status" value="1"/>
</dbReference>
<name>A0A137ZCN4_9ACTN</name>
<dbReference type="PANTHER" id="PTHR33164">
    <property type="entry name" value="TRANSCRIPTIONAL REGULATOR, MARR FAMILY"/>
    <property type="match status" value="1"/>
</dbReference>
<dbReference type="Pfam" id="PF12802">
    <property type="entry name" value="MarR_2"/>
    <property type="match status" value="1"/>
</dbReference>
<dbReference type="PANTHER" id="PTHR33164:SF57">
    <property type="entry name" value="MARR-FAMILY TRANSCRIPTIONAL REGULATOR"/>
    <property type="match status" value="1"/>
</dbReference>
<dbReference type="Gene3D" id="1.10.10.10">
    <property type="entry name" value="Winged helix-like DNA-binding domain superfamily/Winged helix DNA-binding domain"/>
    <property type="match status" value="1"/>
</dbReference>
<dbReference type="InterPro" id="IPR039422">
    <property type="entry name" value="MarR/SlyA-like"/>
</dbReference>
<sequence>MSTESPDEVWSLLVHAVIDSRSDWRRAVTERTGLPFSRLRVLKRLHRYGPLTLKELAALADMDAPAATVAVNDLQARGHVERTVSAEDRRAKVVTITDTGRAVVDQMSAVEDPAPPAIRSLAPGELARLAELARALAG</sequence>
<dbReference type="InterPro" id="IPR036390">
    <property type="entry name" value="WH_DNA-bd_sf"/>
</dbReference>
<dbReference type="PROSITE" id="PS50995">
    <property type="entry name" value="HTH_MARR_2"/>
    <property type="match status" value="1"/>
</dbReference>
<dbReference type="InterPro" id="IPR000835">
    <property type="entry name" value="HTH_MarR-typ"/>
</dbReference>
<proteinExistence type="predicted"/>
<protein>
    <submittedName>
        <fullName evidence="2">MarR family transcriptional regulator</fullName>
    </submittedName>
</protein>